<protein>
    <submittedName>
        <fullName evidence="3">Oxidoreductase</fullName>
    </submittedName>
</protein>
<dbReference type="InterPro" id="IPR028348">
    <property type="entry name" value="FAD-binding_protein"/>
</dbReference>
<evidence type="ECO:0000259" key="2">
    <source>
        <dbReference type="Pfam" id="PF21688"/>
    </source>
</evidence>
<dbReference type="InterPro" id="IPR002938">
    <property type="entry name" value="FAD-bd"/>
</dbReference>
<dbReference type="AlphaFoldDB" id="A0A0D6Q0T4"/>
<dbReference type="Proteomes" id="UP000032675">
    <property type="component" value="Unassembled WGS sequence"/>
</dbReference>
<dbReference type="Gene3D" id="3.50.50.60">
    <property type="entry name" value="FAD/NAD(P)-binding domain"/>
    <property type="match status" value="2"/>
</dbReference>
<evidence type="ECO:0000313" key="3">
    <source>
        <dbReference type="EMBL" id="GAN96903.1"/>
    </source>
</evidence>
<feature type="domain" description="FAD-dependent protein C-terminal" evidence="2">
    <location>
        <begin position="294"/>
        <end position="490"/>
    </location>
</feature>
<evidence type="ECO:0000313" key="4">
    <source>
        <dbReference type="Proteomes" id="UP000032675"/>
    </source>
</evidence>
<feature type="domain" description="FAD-binding" evidence="1">
    <location>
        <begin position="105"/>
        <end position="133"/>
    </location>
</feature>
<dbReference type="PANTHER" id="PTHR42842">
    <property type="entry name" value="FAD/NAD(P)-BINDING OXIDOREDUCTASE"/>
    <property type="match status" value="1"/>
</dbReference>
<sequence>MIRLTELRLPIDHDDAALTQAVADRLGVPVMDISDVTIFRRGHDARRRHRIMLVYTVDCAVRDEAAVLAAHDGARDIMPAPDTSYRFVVDDGPAMARMAGFVRPVVIGAGPCGLMAALVLAQMGLRPLVLERGKVVRERTVDTFALWRKSILNPESNVQFGEGGAGTFSDGKLYSQVSDPRHYGRKVLAEFVRAGAPEEILYLSRPHIGTFRLVSMVERIRAEIEALGGEYRFGAHVTDFVTQDDGAGGQRIAALRLADGDEIAAGHVVLAIGHSARDTFASLHAAGVDMVAKPFSIGVRIEHPQSIINTARYGQPDTVPLLGAADYRLVHHAANGRGVYSFCMCPGGTVVAATSEVGQVVTNGMSQYSRAERNANAGIVVGVTPERDYPGGPLAGIAFQREWERKAFEAGGGAYFAPAQTVGDFLDGRPSTALGDVVPSYRPGVTPTDLALCLPEFAVTAMREALPAFERKIPGFSMRDAIMTGVETRTSSPLRIPRGVDGQGVNMRGLFPAGEGAGYAGGILSAGIDGIRIAEAVALSLAGRPVDGTMQRGMTHATDAQ</sequence>
<reference evidence="3 4" key="1">
    <citation type="submission" date="2012-11" db="EMBL/GenBank/DDBJ databases">
        <title>Whole genome sequence of Gluconacetobacter europaeus NBRC3261.</title>
        <authorList>
            <person name="Azuma Y."/>
            <person name="Higashiura N."/>
            <person name="Hirakawa H."/>
            <person name="Matsushita K."/>
        </authorList>
    </citation>
    <scope>NUCLEOTIDE SEQUENCE [LARGE SCALE GENOMIC DNA]</scope>
    <source>
        <strain evidence="3 4">NBRC 3261</strain>
    </source>
</reference>
<dbReference type="Gene3D" id="3.30.70.2700">
    <property type="match status" value="1"/>
</dbReference>
<dbReference type="Pfam" id="PF01494">
    <property type="entry name" value="FAD_binding_3"/>
    <property type="match status" value="1"/>
</dbReference>
<evidence type="ECO:0000259" key="1">
    <source>
        <dbReference type="Pfam" id="PF01494"/>
    </source>
</evidence>
<gene>
    <name evidence="3" type="ORF">Geu3261_0127_001</name>
</gene>
<dbReference type="PIRSF" id="PIRSF038984">
    <property type="entry name" value="FAD_binding_protein"/>
    <property type="match status" value="1"/>
</dbReference>
<dbReference type="EMBL" id="BANI01000112">
    <property type="protein sequence ID" value="GAN96903.1"/>
    <property type="molecule type" value="Genomic_DNA"/>
</dbReference>
<dbReference type="InterPro" id="IPR049516">
    <property type="entry name" value="FAD-depend_C"/>
</dbReference>
<dbReference type="Pfam" id="PF21688">
    <property type="entry name" value="FAD-depend_C"/>
    <property type="match status" value="1"/>
</dbReference>
<dbReference type="InterPro" id="IPR036188">
    <property type="entry name" value="FAD/NAD-bd_sf"/>
</dbReference>
<proteinExistence type="predicted"/>
<dbReference type="RefSeq" id="WP_048851562.1">
    <property type="nucleotide sequence ID" value="NZ_BANI01000112.1"/>
</dbReference>
<dbReference type="SUPFAM" id="SSF51905">
    <property type="entry name" value="FAD/NAD(P)-binding domain"/>
    <property type="match status" value="1"/>
</dbReference>
<name>A0A0D6Q0T4_KOMEU</name>
<dbReference type="GO" id="GO:0071949">
    <property type="term" value="F:FAD binding"/>
    <property type="evidence" value="ECO:0007669"/>
    <property type="project" value="InterPro"/>
</dbReference>
<dbReference type="PANTHER" id="PTHR42842:SF3">
    <property type="entry name" value="FAD_NAD(P)-BINDING OXIDOREDUCTASE FAMILY PROTEIN"/>
    <property type="match status" value="1"/>
</dbReference>
<accession>A0A0D6Q0T4</accession>
<comment type="caution">
    <text evidence="3">The sequence shown here is derived from an EMBL/GenBank/DDBJ whole genome shotgun (WGS) entry which is preliminary data.</text>
</comment>
<organism evidence="3 4">
    <name type="scientific">Komagataeibacter europaeus NBRC 3261</name>
    <dbReference type="NCBI Taxonomy" id="1234669"/>
    <lineage>
        <taxon>Bacteria</taxon>
        <taxon>Pseudomonadati</taxon>
        <taxon>Pseudomonadota</taxon>
        <taxon>Alphaproteobacteria</taxon>
        <taxon>Acetobacterales</taxon>
        <taxon>Acetobacteraceae</taxon>
        <taxon>Komagataeibacter</taxon>
    </lineage>
</organism>